<name>A0A6H5GT28_9HEMI</name>
<dbReference type="AlphaFoldDB" id="A0A6H5GT28"/>
<organism evidence="2 3">
    <name type="scientific">Nesidiocoris tenuis</name>
    <dbReference type="NCBI Taxonomy" id="355587"/>
    <lineage>
        <taxon>Eukaryota</taxon>
        <taxon>Metazoa</taxon>
        <taxon>Ecdysozoa</taxon>
        <taxon>Arthropoda</taxon>
        <taxon>Hexapoda</taxon>
        <taxon>Insecta</taxon>
        <taxon>Pterygota</taxon>
        <taxon>Neoptera</taxon>
        <taxon>Paraneoptera</taxon>
        <taxon>Hemiptera</taxon>
        <taxon>Heteroptera</taxon>
        <taxon>Panheteroptera</taxon>
        <taxon>Cimicomorpha</taxon>
        <taxon>Miridae</taxon>
        <taxon>Dicyphina</taxon>
        <taxon>Nesidiocoris</taxon>
    </lineage>
</organism>
<reference evidence="2 3" key="1">
    <citation type="submission" date="2020-02" db="EMBL/GenBank/DDBJ databases">
        <authorList>
            <person name="Ferguson B K."/>
        </authorList>
    </citation>
    <scope>NUCLEOTIDE SEQUENCE [LARGE SCALE GENOMIC DNA]</scope>
</reference>
<dbReference type="Proteomes" id="UP000479000">
    <property type="component" value="Unassembled WGS sequence"/>
</dbReference>
<proteinExistence type="predicted"/>
<gene>
    <name evidence="2" type="ORF">NTEN_LOCUS11415</name>
</gene>
<dbReference type="EMBL" id="CADCXU010016946">
    <property type="protein sequence ID" value="CAB0005938.1"/>
    <property type="molecule type" value="Genomic_DNA"/>
</dbReference>
<feature type="region of interest" description="Disordered" evidence="1">
    <location>
        <begin position="1"/>
        <end position="21"/>
    </location>
</feature>
<feature type="non-terminal residue" evidence="2">
    <location>
        <position position="1"/>
    </location>
</feature>
<keyword evidence="3" id="KW-1185">Reference proteome</keyword>
<protein>
    <submittedName>
        <fullName evidence="2">Uncharacterized protein</fullName>
    </submittedName>
</protein>
<feature type="non-terminal residue" evidence="2">
    <location>
        <position position="68"/>
    </location>
</feature>
<evidence type="ECO:0000256" key="1">
    <source>
        <dbReference type="SAM" id="MobiDB-lite"/>
    </source>
</evidence>
<evidence type="ECO:0000313" key="3">
    <source>
        <dbReference type="Proteomes" id="UP000479000"/>
    </source>
</evidence>
<accession>A0A6H5GT28</accession>
<sequence>CESHERLHMRYPPSRLRSRNVLHPGGRRARRAALSRLGGSVLLGHVALSRSDTAATGIDTRRLKPPGV</sequence>
<evidence type="ECO:0000313" key="2">
    <source>
        <dbReference type="EMBL" id="CAB0005938.1"/>
    </source>
</evidence>